<dbReference type="AlphaFoldDB" id="A0A2V4N924"/>
<accession>A0A2V4N924</accession>
<sequence>MLLTGSLAGCRQTAAAPTPAGSPSMSIGIDIPRTDTAFWQVYARELRQEVSAEHLDVLPITESQGDDTKLAANVKALAEHRPRAIVLAPQNTTTTESVLDGLLAKHIDAISVDTVPENGQVYMVVRADNRAMGTKACEFLGKQLHGTGKVADLQGAQDSINGYDRSQAFGYCMRTEFPGIQVLPLATDWKAEMATTKLQSTLASDPDLAGLYLESGGAFLQPVLALLQHEAVLQPAGRPGHIAIVANDGTPAELDAIRTGQIDATVSQPADLYAKYALYYARAAATGAAFAPGPTDHGSTIIALPNGLEDQLPSPLVTKNNVADPALWGNHATGG</sequence>
<dbReference type="OrthoDB" id="1957427at2"/>
<dbReference type="InterPro" id="IPR025997">
    <property type="entry name" value="SBP_2_dom"/>
</dbReference>
<dbReference type="PANTHER" id="PTHR46847:SF1">
    <property type="entry name" value="D-ALLOSE-BINDING PERIPLASMIC PROTEIN-RELATED"/>
    <property type="match status" value="1"/>
</dbReference>
<evidence type="ECO:0000256" key="2">
    <source>
        <dbReference type="ARBA" id="ARBA00007639"/>
    </source>
</evidence>
<proteinExistence type="inferred from homology"/>
<keyword evidence="6" id="KW-1185">Reference proteome</keyword>
<evidence type="ECO:0000256" key="3">
    <source>
        <dbReference type="ARBA" id="ARBA00022729"/>
    </source>
</evidence>
<evidence type="ECO:0000313" key="5">
    <source>
        <dbReference type="EMBL" id="PYC79723.1"/>
    </source>
</evidence>
<keyword evidence="3" id="KW-0732">Signal</keyword>
<dbReference type="Gene3D" id="3.40.50.2300">
    <property type="match status" value="2"/>
</dbReference>
<dbReference type="SUPFAM" id="SSF53822">
    <property type="entry name" value="Periplasmic binding protein-like I"/>
    <property type="match status" value="1"/>
</dbReference>
<comment type="similarity">
    <text evidence="2">Belongs to the bacterial solute-binding protein 2 family.</text>
</comment>
<dbReference type="Pfam" id="PF13407">
    <property type="entry name" value="Peripla_BP_4"/>
    <property type="match status" value="1"/>
</dbReference>
<evidence type="ECO:0000259" key="4">
    <source>
        <dbReference type="Pfam" id="PF13407"/>
    </source>
</evidence>
<dbReference type="GO" id="GO:0030246">
    <property type="term" value="F:carbohydrate binding"/>
    <property type="evidence" value="ECO:0007669"/>
    <property type="project" value="UniProtKB-ARBA"/>
</dbReference>
<evidence type="ECO:0000256" key="1">
    <source>
        <dbReference type="ARBA" id="ARBA00004196"/>
    </source>
</evidence>
<reference evidence="5 6" key="1">
    <citation type="submission" date="2018-03" db="EMBL/GenBank/DDBJ databases">
        <title>Bioinformatic expansion and discovery of thiopeptide antibiotics.</title>
        <authorList>
            <person name="Schwalen C.J."/>
            <person name="Hudson G.A."/>
            <person name="Mitchell D.A."/>
        </authorList>
    </citation>
    <scope>NUCLEOTIDE SEQUENCE [LARGE SCALE GENOMIC DNA]</scope>
    <source>
        <strain evidence="5 6">ATCC 21389</strain>
    </source>
</reference>
<gene>
    <name evidence="5" type="ORF">C7C46_13630</name>
</gene>
<comment type="subcellular location">
    <subcellularLocation>
        <location evidence="1">Cell envelope</location>
    </subcellularLocation>
</comment>
<dbReference type="RefSeq" id="WP_110669278.1">
    <property type="nucleotide sequence ID" value="NZ_PYBW01000042.1"/>
</dbReference>
<evidence type="ECO:0000313" key="6">
    <source>
        <dbReference type="Proteomes" id="UP000248039"/>
    </source>
</evidence>
<dbReference type="CDD" id="cd01536">
    <property type="entry name" value="PBP1_ABC_sugar_binding-like"/>
    <property type="match status" value="1"/>
</dbReference>
<protein>
    <submittedName>
        <fullName evidence="5">ABC transporter substrate-binding protein</fullName>
    </submittedName>
</protein>
<dbReference type="Proteomes" id="UP000248039">
    <property type="component" value="Unassembled WGS sequence"/>
</dbReference>
<dbReference type="EMBL" id="PYBW01000042">
    <property type="protein sequence ID" value="PYC79723.1"/>
    <property type="molecule type" value="Genomic_DNA"/>
</dbReference>
<feature type="domain" description="Periplasmic binding protein" evidence="4">
    <location>
        <begin position="27"/>
        <end position="288"/>
    </location>
</feature>
<name>A0A2V4N924_9ACTN</name>
<dbReference type="PANTHER" id="PTHR46847">
    <property type="entry name" value="D-ALLOSE-BINDING PERIPLASMIC PROTEIN-RELATED"/>
    <property type="match status" value="1"/>
</dbReference>
<comment type="caution">
    <text evidence="5">The sequence shown here is derived from an EMBL/GenBank/DDBJ whole genome shotgun (WGS) entry which is preliminary data.</text>
</comment>
<dbReference type="InterPro" id="IPR028082">
    <property type="entry name" value="Peripla_BP_I"/>
</dbReference>
<organism evidence="5 6">
    <name type="scientific">Streptomyces tateyamensis</name>
    <dbReference type="NCBI Taxonomy" id="565073"/>
    <lineage>
        <taxon>Bacteria</taxon>
        <taxon>Bacillati</taxon>
        <taxon>Actinomycetota</taxon>
        <taxon>Actinomycetes</taxon>
        <taxon>Kitasatosporales</taxon>
        <taxon>Streptomycetaceae</taxon>
        <taxon>Streptomyces</taxon>
    </lineage>
</organism>
<dbReference type="GO" id="GO:0030313">
    <property type="term" value="C:cell envelope"/>
    <property type="evidence" value="ECO:0007669"/>
    <property type="project" value="UniProtKB-SubCell"/>
</dbReference>